<proteinExistence type="predicted"/>
<evidence type="ECO:0000313" key="1">
    <source>
        <dbReference type="EMBL" id="RCK51406.1"/>
    </source>
</evidence>
<dbReference type="Proteomes" id="UP000252266">
    <property type="component" value="Unassembled WGS sequence"/>
</dbReference>
<name>A0A367XCJ8_9PROT</name>
<accession>A0A367XCJ8</accession>
<reference evidence="1 2" key="1">
    <citation type="submission" date="2014-07" db="EMBL/GenBank/DDBJ databases">
        <title>Draft genome sequence of Thalassospira xiamenensis IB13.</title>
        <authorList>
            <person name="Lai Q."/>
            <person name="Shao Z."/>
        </authorList>
    </citation>
    <scope>NUCLEOTIDE SEQUENCE [LARGE SCALE GENOMIC DNA]</scope>
    <source>
        <strain evidence="1 2">IB13</strain>
    </source>
</reference>
<dbReference type="AlphaFoldDB" id="A0A367XCJ8"/>
<organism evidence="1 2">
    <name type="scientific">Thalassospira xiamenensis</name>
    <dbReference type="NCBI Taxonomy" id="220697"/>
    <lineage>
        <taxon>Bacteria</taxon>
        <taxon>Pseudomonadati</taxon>
        <taxon>Pseudomonadota</taxon>
        <taxon>Alphaproteobacteria</taxon>
        <taxon>Rhodospirillales</taxon>
        <taxon>Thalassospiraceae</taxon>
        <taxon>Thalassospira</taxon>
    </lineage>
</organism>
<sequence length="186" mass="21633">MEYFRKVTDLETGNVYKISIGEHRTFTETAAHFEVARSSLIKVLLELGVCQKEYDAVIREYRHRLHPDAAKKGLGYRLMGPKGPFDVLSPTAIEWIGEELQDLLKSTSISPETRHALSKLQLFDTQYRERMNLEGRVRWLFYHFPDLNRTEVAKALCVSRTIVQRYIKIQQDQLRRAHQAKAQALS</sequence>
<gene>
    <name evidence="1" type="ORF">TH44_07650</name>
</gene>
<dbReference type="RefSeq" id="WP_062960424.1">
    <property type="nucleotide sequence ID" value="NZ_JPWJ01000003.1"/>
</dbReference>
<protein>
    <submittedName>
        <fullName evidence="1">Uncharacterized protein</fullName>
    </submittedName>
</protein>
<comment type="caution">
    <text evidence="1">The sequence shown here is derived from an EMBL/GenBank/DDBJ whole genome shotgun (WGS) entry which is preliminary data.</text>
</comment>
<evidence type="ECO:0000313" key="2">
    <source>
        <dbReference type="Proteomes" id="UP000252266"/>
    </source>
</evidence>
<dbReference type="EMBL" id="JPWJ01000003">
    <property type="protein sequence ID" value="RCK51406.1"/>
    <property type="molecule type" value="Genomic_DNA"/>
</dbReference>